<evidence type="ECO:0000256" key="3">
    <source>
        <dbReference type="ARBA" id="ARBA00023125"/>
    </source>
</evidence>
<dbReference type="SUPFAM" id="SSF53850">
    <property type="entry name" value="Periplasmic binding protein-like II"/>
    <property type="match status" value="1"/>
</dbReference>
<dbReference type="Gene3D" id="3.40.190.10">
    <property type="entry name" value="Periplasmic binding protein-like II"/>
    <property type="match status" value="2"/>
</dbReference>
<reference evidence="6" key="1">
    <citation type="submission" date="2016-11" db="EMBL/GenBank/DDBJ databases">
        <title>Complete Genome Sequencing of Pandoraea pulmonicola DSM 16583.</title>
        <authorList>
            <person name="Chan K.-G."/>
        </authorList>
    </citation>
    <scope>NUCLEOTIDE SEQUENCE</scope>
    <source>
        <strain evidence="6">DSM 16583</strain>
    </source>
</reference>
<keyword evidence="7" id="KW-1185">Reference proteome</keyword>
<keyword evidence="4" id="KW-0804">Transcription</keyword>
<evidence type="ECO:0000256" key="2">
    <source>
        <dbReference type="ARBA" id="ARBA00023015"/>
    </source>
</evidence>
<proteinExistence type="inferred from homology"/>
<dbReference type="Pfam" id="PF03466">
    <property type="entry name" value="LysR_substrate"/>
    <property type="match status" value="1"/>
</dbReference>
<dbReference type="Gene3D" id="1.10.10.10">
    <property type="entry name" value="Winged helix-like DNA-binding domain superfamily/Winged helix DNA-binding domain"/>
    <property type="match status" value="1"/>
</dbReference>
<accession>A0ABM6FS69</accession>
<sequence length="347" mass="38000">MRRLRGGAPLGEEIWRSRVSDEEGLSLNAVRAFVQIARERNVTRAAKTLGVTQSSVSRHLAVLESYLGAKLVERRGRYSELTEFGRLFAEEVGEPLETILFTAQRMRRRDGQAMNRLVVRTSLSTFAHTLLIPHLQAFSDEMGGAVVDITTSLSMPSSTDGFDVLLTRDLVLAESSDHWDVHEEHVVCVGAPRYTQGRNLDALLALPILAVTSRPDIMPTWLRAMELRTSDVLSGAHYDHHYLALQAAISGRCLLVAPDIFISDLVRQGLLDVVAGTRAPSGMRYRAYAAHRSRNPALAHAFCRWVTRLCRGVGTASVMASAGETNESAAAGTAGLPLDRVTDSRGV</sequence>
<evidence type="ECO:0000256" key="4">
    <source>
        <dbReference type="ARBA" id="ARBA00023163"/>
    </source>
</evidence>
<dbReference type="PANTHER" id="PTHR30537:SF74">
    <property type="entry name" value="HTH-TYPE TRANSCRIPTIONAL REGULATOR TRPI"/>
    <property type="match status" value="1"/>
</dbReference>
<dbReference type="PRINTS" id="PR00039">
    <property type="entry name" value="HTHLYSR"/>
</dbReference>
<evidence type="ECO:0000256" key="1">
    <source>
        <dbReference type="ARBA" id="ARBA00009437"/>
    </source>
</evidence>
<dbReference type="InterPro" id="IPR058163">
    <property type="entry name" value="LysR-type_TF_proteobact-type"/>
</dbReference>
<comment type="similarity">
    <text evidence="1">Belongs to the LysR transcriptional regulatory family.</text>
</comment>
<dbReference type="InterPro" id="IPR005119">
    <property type="entry name" value="LysR_subst-bd"/>
</dbReference>
<dbReference type="InterPro" id="IPR036388">
    <property type="entry name" value="WH-like_DNA-bd_sf"/>
</dbReference>
<keyword evidence="3" id="KW-0238">DNA-binding</keyword>
<organism evidence="6 7">
    <name type="scientific">Pandoraea pulmonicola</name>
    <dbReference type="NCBI Taxonomy" id="93221"/>
    <lineage>
        <taxon>Bacteria</taxon>
        <taxon>Pseudomonadati</taxon>
        <taxon>Pseudomonadota</taxon>
        <taxon>Betaproteobacteria</taxon>
        <taxon>Burkholderiales</taxon>
        <taxon>Burkholderiaceae</taxon>
        <taxon>Pandoraea</taxon>
    </lineage>
</organism>
<dbReference type="PROSITE" id="PS50931">
    <property type="entry name" value="HTH_LYSR"/>
    <property type="match status" value="1"/>
</dbReference>
<evidence type="ECO:0000313" key="6">
    <source>
        <dbReference type="EMBL" id="APD13378.1"/>
    </source>
</evidence>
<evidence type="ECO:0000313" key="7">
    <source>
        <dbReference type="Proteomes" id="UP000035086"/>
    </source>
</evidence>
<dbReference type="EMBL" id="CP010310">
    <property type="protein sequence ID" value="APD13378.1"/>
    <property type="molecule type" value="Genomic_DNA"/>
</dbReference>
<feature type="domain" description="HTH lysR-type" evidence="5">
    <location>
        <begin position="25"/>
        <end position="82"/>
    </location>
</feature>
<dbReference type="PANTHER" id="PTHR30537">
    <property type="entry name" value="HTH-TYPE TRANSCRIPTIONAL REGULATOR"/>
    <property type="match status" value="1"/>
</dbReference>
<dbReference type="CDD" id="cd00090">
    <property type="entry name" value="HTH_ARSR"/>
    <property type="match status" value="1"/>
</dbReference>
<dbReference type="Pfam" id="PF00126">
    <property type="entry name" value="HTH_1"/>
    <property type="match status" value="1"/>
</dbReference>
<evidence type="ECO:0000259" key="5">
    <source>
        <dbReference type="PROSITE" id="PS50931"/>
    </source>
</evidence>
<dbReference type="Proteomes" id="UP000035086">
    <property type="component" value="Chromosome"/>
</dbReference>
<protein>
    <submittedName>
        <fullName evidence="6">LysR family transcriptional regulator</fullName>
    </submittedName>
</protein>
<gene>
    <name evidence="6" type="ORF">RO07_15780</name>
</gene>
<dbReference type="InterPro" id="IPR000847">
    <property type="entry name" value="LysR_HTH_N"/>
</dbReference>
<keyword evidence="2" id="KW-0805">Transcription regulation</keyword>
<dbReference type="SUPFAM" id="SSF46785">
    <property type="entry name" value="Winged helix' DNA-binding domain"/>
    <property type="match status" value="1"/>
</dbReference>
<name>A0ABM6FS69_PANPU</name>
<dbReference type="InterPro" id="IPR036390">
    <property type="entry name" value="WH_DNA-bd_sf"/>
</dbReference>
<dbReference type="InterPro" id="IPR011991">
    <property type="entry name" value="ArsR-like_HTH"/>
</dbReference>